<evidence type="ECO:0000313" key="7">
    <source>
        <dbReference type="EMBL" id="HEN28724.1"/>
    </source>
</evidence>
<dbReference type="PANTHER" id="PTHR30482">
    <property type="entry name" value="HIGH-AFFINITY BRANCHED-CHAIN AMINO ACID TRANSPORT SYSTEM PERMEASE"/>
    <property type="match status" value="1"/>
</dbReference>
<keyword evidence="3 6" id="KW-0812">Transmembrane</keyword>
<dbReference type="EMBL" id="DSOL01000253">
    <property type="protein sequence ID" value="HEN28724.1"/>
    <property type="molecule type" value="Genomic_DNA"/>
</dbReference>
<keyword evidence="5 6" id="KW-0472">Membrane</keyword>
<dbReference type="AlphaFoldDB" id="A0A7C2K4G7"/>
<dbReference type="InterPro" id="IPR001851">
    <property type="entry name" value="ABC_transp_permease"/>
</dbReference>
<feature type="transmembrane region" description="Helical" evidence="6">
    <location>
        <begin position="174"/>
        <end position="193"/>
    </location>
</feature>
<feature type="transmembrane region" description="Helical" evidence="6">
    <location>
        <begin position="262"/>
        <end position="289"/>
    </location>
</feature>
<dbReference type="Pfam" id="PF02653">
    <property type="entry name" value="BPD_transp_2"/>
    <property type="match status" value="1"/>
</dbReference>
<sequence length="336" mass="37217">MAQYRKERLDRPIKARCEDIFALTSMREILYLIFPRALLIVGVLIFPLLKGVVGLYWEKVLVITCVIGLLSLSWDLMAQVGLISLGQAFFFGVGAYITGILNHKFSLPPFVTIPLGTIGGGIVSTLFLLPALRARGVYFSILTLIIPLLLSRLIEATKIFGGTEGLSGLTPFQNFWIETYLPIFALLVCLFGFRRLINSDYGLIVQGVRDNDRIVMSIGINIYKIKAHILFISSLVGAFAGSFITHYYRFVGLPAFALDYSILPLACAILGGPGSFAGALVGSFILVPLSEVLRVLGSLRVVFYSLILAVCILSLPEGIFHYIQRKYHQFERIVEI</sequence>
<feature type="transmembrane region" description="Helical" evidence="6">
    <location>
        <begin position="229"/>
        <end position="250"/>
    </location>
</feature>
<dbReference type="CDD" id="cd06581">
    <property type="entry name" value="TM_PBP1_LivM_like"/>
    <property type="match status" value="1"/>
</dbReference>
<evidence type="ECO:0000256" key="1">
    <source>
        <dbReference type="ARBA" id="ARBA00004651"/>
    </source>
</evidence>
<feature type="transmembrane region" description="Helical" evidence="6">
    <location>
        <begin position="29"/>
        <end position="49"/>
    </location>
</feature>
<comment type="caution">
    <text evidence="7">The sequence shown here is derived from an EMBL/GenBank/DDBJ whole genome shotgun (WGS) entry which is preliminary data.</text>
</comment>
<dbReference type="GO" id="GO:0015658">
    <property type="term" value="F:branched-chain amino acid transmembrane transporter activity"/>
    <property type="evidence" value="ECO:0007669"/>
    <property type="project" value="InterPro"/>
</dbReference>
<gene>
    <name evidence="7" type="ORF">ENQ77_08820</name>
</gene>
<dbReference type="GO" id="GO:0005886">
    <property type="term" value="C:plasma membrane"/>
    <property type="evidence" value="ECO:0007669"/>
    <property type="project" value="UniProtKB-SubCell"/>
</dbReference>
<evidence type="ECO:0000256" key="4">
    <source>
        <dbReference type="ARBA" id="ARBA00022989"/>
    </source>
</evidence>
<feature type="transmembrane region" description="Helical" evidence="6">
    <location>
        <begin position="107"/>
        <end position="129"/>
    </location>
</feature>
<accession>A0A7C2K4G7</accession>
<feature type="transmembrane region" description="Helical" evidence="6">
    <location>
        <begin position="55"/>
        <end position="74"/>
    </location>
</feature>
<organism evidence="7">
    <name type="scientific">candidate division WOR-3 bacterium</name>
    <dbReference type="NCBI Taxonomy" id="2052148"/>
    <lineage>
        <taxon>Bacteria</taxon>
        <taxon>Bacteria division WOR-3</taxon>
    </lineage>
</organism>
<dbReference type="PANTHER" id="PTHR30482:SF10">
    <property type="entry name" value="HIGH-AFFINITY BRANCHED-CHAIN AMINO ACID TRANSPORT PROTEIN BRAE"/>
    <property type="match status" value="1"/>
</dbReference>
<reference evidence="7" key="1">
    <citation type="journal article" date="2020" name="mSystems">
        <title>Genome- and Community-Level Interaction Insights into Carbon Utilization and Element Cycling Functions of Hydrothermarchaeota in Hydrothermal Sediment.</title>
        <authorList>
            <person name="Zhou Z."/>
            <person name="Liu Y."/>
            <person name="Xu W."/>
            <person name="Pan J."/>
            <person name="Luo Z.H."/>
            <person name="Li M."/>
        </authorList>
    </citation>
    <scope>NUCLEOTIDE SEQUENCE [LARGE SCALE GENOMIC DNA]</scope>
    <source>
        <strain evidence="7">SpSt-34</strain>
    </source>
</reference>
<evidence type="ECO:0000256" key="6">
    <source>
        <dbReference type="SAM" id="Phobius"/>
    </source>
</evidence>
<comment type="subcellular location">
    <subcellularLocation>
        <location evidence="1">Cell membrane</location>
        <topology evidence="1">Multi-pass membrane protein</topology>
    </subcellularLocation>
</comment>
<dbReference type="InterPro" id="IPR043428">
    <property type="entry name" value="LivM-like"/>
</dbReference>
<evidence type="ECO:0000256" key="5">
    <source>
        <dbReference type="ARBA" id="ARBA00023136"/>
    </source>
</evidence>
<proteinExistence type="predicted"/>
<evidence type="ECO:0000256" key="2">
    <source>
        <dbReference type="ARBA" id="ARBA00022475"/>
    </source>
</evidence>
<feature type="transmembrane region" description="Helical" evidence="6">
    <location>
        <begin position="81"/>
        <end position="101"/>
    </location>
</feature>
<name>A0A7C2K4G7_UNCW3</name>
<evidence type="ECO:0000256" key="3">
    <source>
        <dbReference type="ARBA" id="ARBA00022692"/>
    </source>
</evidence>
<keyword evidence="2" id="KW-1003">Cell membrane</keyword>
<keyword evidence="4 6" id="KW-1133">Transmembrane helix</keyword>
<feature type="transmembrane region" description="Helical" evidence="6">
    <location>
        <begin position="301"/>
        <end position="323"/>
    </location>
</feature>
<feature type="transmembrane region" description="Helical" evidence="6">
    <location>
        <begin position="136"/>
        <end position="154"/>
    </location>
</feature>
<protein>
    <submittedName>
        <fullName evidence="7">Branched-chain amino acid ABC transporter permease</fullName>
    </submittedName>
</protein>